<comment type="caution">
    <text evidence="1">The sequence shown here is derived from an EMBL/GenBank/DDBJ whole genome shotgun (WGS) entry which is preliminary data.</text>
</comment>
<dbReference type="EMBL" id="BNJF01000005">
    <property type="protein sequence ID" value="GHO49257.1"/>
    <property type="molecule type" value="Genomic_DNA"/>
</dbReference>
<keyword evidence="2" id="KW-1185">Reference proteome</keyword>
<reference evidence="1" key="1">
    <citation type="submission" date="2020-10" db="EMBL/GenBank/DDBJ databases">
        <title>Taxonomic study of unclassified bacteria belonging to the class Ktedonobacteria.</title>
        <authorList>
            <person name="Yabe S."/>
            <person name="Wang C.M."/>
            <person name="Zheng Y."/>
            <person name="Sakai Y."/>
            <person name="Cavaletti L."/>
            <person name="Monciardini P."/>
            <person name="Donadio S."/>
        </authorList>
    </citation>
    <scope>NUCLEOTIDE SEQUENCE</scope>
    <source>
        <strain evidence="1">SOSP1-1</strain>
    </source>
</reference>
<name>A0A8J3MUE4_9CHLR</name>
<dbReference type="Proteomes" id="UP000612362">
    <property type="component" value="Unassembled WGS sequence"/>
</dbReference>
<sequence>MFKIVEEVHRQRERRLERAYLAAKPAVSPEREEPLEMLKMFPMAEALLQDLGGTRLCLRKAVQWCLWGREERAEPILRTLDQIDEAGDLVFNMCHV</sequence>
<protein>
    <submittedName>
        <fullName evidence="1">Uncharacterized protein</fullName>
    </submittedName>
</protein>
<organism evidence="1 2">
    <name type="scientific">Ktedonospora formicarum</name>
    <dbReference type="NCBI Taxonomy" id="2778364"/>
    <lineage>
        <taxon>Bacteria</taxon>
        <taxon>Bacillati</taxon>
        <taxon>Chloroflexota</taxon>
        <taxon>Ktedonobacteria</taxon>
        <taxon>Ktedonobacterales</taxon>
        <taxon>Ktedonobacteraceae</taxon>
        <taxon>Ktedonospora</taxon>
    </lineage>
</organism>
<gene>
    <name evidence="1" type="ORF">KSX_74200</name>
</gene>
<proteinExistence type="predicted"/>
<evidence type="ECO:0000313" key="2">
    <source>
        <dbReference type="Proteomes" id="UP000612362"/>
    </source>
</evidence>
<evidence type="ECO:0000313" key="1">
    <source>
        <dbReference type="EMBL" id="GHO49257.1"/>
    </source>
</evidence>
<accession>A0A8J3MUE4</accession>
<dbReference type="AlphaFoldDB" id="A0A8J3MUE4"/>